<protein>
    <submittedName>
        <fullName evidence="9">Arabinose efflux permease family protein</fullName>
    </submittedName>
</protein>
<feature type="transmembrane region" description="Helical" evidence="7">
    <location>
        <begin position="51"/>
        <end position="74"/>
    </location>
</feature>
<evidence type="ECO:0000259" key="8">
    <source>
        <dbReference type="PROSITE" id="PS50850"/>
    </source>
</evidence>
<organism evidence="9 10">
    <name type="scientific">Thermaerobacter subterraneus DSM 13965</name>
    <dbReference type="NCBI Taxonomy" id="867903"/>
    <lineage>
        <taxon>Bacteria</taxon>
        <taxon>Bacillati</taxon>
        <taxon>Bacillota</taxon>
        <taxon>Clostridia</taxon>
        <taxon>Eubacteriales</taxon>
        <taxon>Clostridiales Family XVII. Incertae Sedis</taxon>
        <taxon>Thermaerobacter</taxon>
    </lineage>
</organism>
<dbReference type="PRINTS" id="PR01035">
    <property type="entry name" value="TCRTETA"/>
</dbReference>
<reference evidence="9" key="1">
    <citation type="submission" date="2010-10" db="EMBL/GenBank/DDBJ databases">
        <authorList>
            <consortium name="US DOE Joint Genome Institute (JGI-PGF)"/>
            <person name="Lucas S."/>
            <person name="Copeland A."/>
            <person name="Lapidus A."/>
            <person name="Bruce D."/>
            <person name="Goodwin L."/>
            <person name="Pitluck S."/>
            <person name="Kyrpides N."/>
            <person name="Mavromatis K."/>
            <person name="Detter J.C."/>
            <person name="Han C."/>
            <person name="Land M."/>
            <person name="Hauser L."/>
            <person name="Markowitz V."/>
            <person name="Cheng J.-F."/>
            <person name="Hugenholtz P."/>
            <person name="Woyke T."/>
            <person name="Wu D."/>
            <person name="Pukall R."/>
            <person name="Wahrenburg C."/>
            <person name="Brambilla E."/>
            <person name="Klenk H.-P."/>
            <person name="Eisen J.A."/>
        </authorList>
    </citation>
    <scope>NUCLEOTIDE SEQUENCE [LARGE SCALE GENOMIC DNA]</scope>
    <source>
        <strain evidence="9">DSM 13965</strain>
    </source>
</reference>
<feature type="region of interest" description="Disordered" evidence="6">
    <location>
        <begin position="432"/>
        <end position="465"/>
    </location>
</feature>
<dbReference type="InterPro" id="IPR020846">
    <property type="entry name" value="MFS_dom"/>
</dbReference>
<evidence type="ECO:0000256" key="6">
    <source>
        <dbReference type="SAM" id="MobiDB-lite"/>
    </source>
</evidence>
<feature type="transmembrane region" description="Helical" evidence="7">
    <location>
        <begin position="86"/>
        <end position="104"/>
    </location>
</feature>
<dbReference type="eggNOG" id="COG2814">
    <property type="taxonomic scope" value="Bacteria"/>
</dbReference>
<feature type="transmembrane region" description="Helical" evidence="7">
    <location>
        <begin position="175"/>
        <end position="196"/>
    </location>
</feature>
<dbReference type="InterPro" id="IPR001958">
    <property type="entry name" value="Tet-R_TetA/multi-R_MdtG-like"/>
</dbReference>
<proteinExistence type="predicted"/>
<feature type="transmembrane region" description="Helical" evidence="7">
    <location>
        <begin position="116"/>
        <end position="135"/>
    </location>
</feature>
<feature type="compositionally biased region" description="Basic and acidic residues" evidence="6">
    <location>
        <begin position="24"/>
        <end position="33"/>
    </location>
</feature>
<feature type="transmembrane region" description="Helical" evidence="7">
    <location>
        <begin position="202"/>
        <end position="225"/>
    </location>
</feature>
<keyword evidence="10" id="KW-1185">Reference proteome</keyword>
<evidence type="ECO:0000256" key="3">
    <source>
        <dbReference type="ARBA" id="ARBA00022692"/>
    </source>
</evidence>
<dbReference type="CDD" id="cd17325">
    <property type="entry name" value="MFS_MdtG_SLC18_like"/>
    <property type="match status" value="1"/>
</dbReference>
<dbReference type="GO" id="GO:0005886">
    <property type="term" value="C:plasma membrane"/>
    <property type="evidence" value="ECO:0007669"/>
    <property type="project" value="UniProtKB-SubCell"/>
</dbReference>
<comment type="subcellular location">
    <subcellularLocation>
        <location evidence="1">Cell membrane</location>
        <topology evidence="1">Multi-pass membrane protein</topology>
    </subcellularLocation>
</comment>
<evidence type="ECO:0000256" key="1">
    <source>
        <dbReference type="ARBA" id="ARBA00004651"/>
    </source>
</evidence>
<dbReference type="PROSITE" id="PS50850">
    <property type="entry name" value="MFS"/>
    <property type="match status" value="1"/>
</dbReference>
<keyword evidence="2" id="KW-0813">Transport</keyword>
<evidence type="ECO:0000256" key="7">
    <source>
        <dbReference type="SAM" id="Phobius"/>
    </source>
</evidence>
<evidence type="ECO:0000256" key="5">
    <source>
        <dbReference type="ARBA" id="ARBA00023136"/>
    </source>
</evidence>
<feature type="transmembrane region" description="Helical" evidence="7">
    <location>
        <begin position="323"/>
        <end position="342"/>
    </location>
</feature>
<keyword evidence="5 7" id="KW-0472">Membrane</keyword>
<accession>K6QE91</accession>
<evidence type="ECO:0000313" key="9">
    <source>
        <dbReference type="EMBL" id="EKP95106.1"/>
    </source>
</evidence>
<dbReference type="EMBL" id="AENY02000002">
    <property type="protein sequence ID" value="EKP95106.1"/>
    <property type="molecule type" value="Genomic_DNA"/>
</dbReference>
<reference evidence="9" key="2">
    <citation type="submission" date="2012-10" db="EMBL/GenBank/DDBJ databases">
        <title>Improved high-quality draft of Thermaerobacter subterraneus C21, DSM 13965.</title>
        <authorList>
            <consortium name="DOE Joint Genome Institute"/>
            <person name="Eisen J."/>
            <person name="Huntemann M."/>
            <person name="Wei C.-L."/>
            <person name="Han J."/>
            <person name="Detter J.C."/>
            <person name="Han C."/>
            <person name="Tapia R."/>
            <person name="Chen A."/>
            <person name="Kyrpides N."/>
            <person name="Mavromatis K."/>
            <person name="Markowitz V."/>
            <person name="Szeto E."/>
            <person name="Ivanova N."/>
            <person name="Mikhailova N."/>
            <person name="Ovchinnikova G."/>
            <person name="Pagani I."/>
            <person name="Pati A."/>
            <person name="Goodwin L."/>
            <person name="Nordberg H.P."/>
            <person name="Cantor M.N."/>
            <person name="Hua S.X."/>
            <person name="Woyke T."/>
            <person name="Eisen J."/>
            <person name="Klenk H.-P."/>
        </authorList>
    </citation>
    <scope>NUCLEOTIDE SEQUENCE [LARGE SCALE GENOMIC DNA]</scope>
    <source>
        <strain evidence="9">DSM 13965</strain>
    </source>
</reference>
<keyword evidence="4 7" id="KW-1133">Transmembrane helix</keyword>
<feature type="transmembrane region" description="Helical" evidence="7">
    <location>
        <begin position="256"/>
        <end position="279"/>
    </location>
</feature>
<feature type="domain" description="Major facilitator superfamily (MFS) profile" evidence="8">
    <location>
        <begin position="50"/>
        <end position="427"/>
    </location>
</feature>
<feature type="transmembrane region" description="Helical" evidence="7">
    <location>
        <begin position="291"/>
        <end position="311"/>
    </location>
</feature>
<dbReference type="InterPro" id="IPR036259">
    <property type="entry name" value="MFS_trans_sf"/>
</dbReference>
<dbReference type="SUPFAM" id="SSF103473">
    <property type="entry name" value="MFS general substrate transporter"/>
    <property type="match status" value="1"/>
</dbReference>
<keyword evidence="3 7" id="KW-0812">Transmembrane</keyword>
<feature type="compositionally biased region" description="Low complexity" evidence="6">
    <location>
        <begin position="447"/>
        <end position="457"/>
    </location>
</feature>
<dbReference type="Proteomes" id="UP000005710">
    <property type="component" value="Unassembled WGS sequence"/>
</dbReference>
<dbReference type="InterPro" id="IPR011701">
    <property type="entry name" value="MFS"/>
</dbReference>
<dbReference type="PANTHER" id="PTHR23518">
    <property type="entry name" value="C-METHYLTRANSFERASE"/>
    <property type="match status" value="1"/>
</dbReference>
<evidence type="ECO:0000256" key="4">
    <source>
        <dbReference type="ARBA" id="ARBA00022989"/>
    </source>
</evidence>
<dbReference type="Pfam" id="PF07690">
    <property type="entry name" value="MFS_1"/>
    <property type="match status" value="1"/>
</dbReference>
<dbReference type="PANTHER" id="PTHR23518:SF2">
    <property type="entry name" value="MAJOR FACILITATOR SUPERFAMILY TRANSPORTER"/>
    <property type="match status" value="1"/>
</dbReference>
<gene>
    <name evidence="9" type="ORF">ThesuDRAFT_00835</name>
</gene>
<comment type="caution">
    <text evidence="9">The sequence shown here is derived from an EMBL/GenBank/DDBJ whole genome shotgun (WGS) entry which is preliminary data.</text>
</comment>
<evidence type="ECO:0000313" key="10">
    <source>
        <dbReference type="Proteomes" id="UP000005710"/>
    </source>
</evidence>
<evidence type="ECO:0000256" key="2">
    <source>
        <dbReference type="ARBA" id="ARBA00022448"/>
    </source>
</evidence>
<dbReference type="AlphaFoldDB" id="K6QE91"/>
<sequence>MAVRGRPAGPALGTGRPRTGTARPQREIPRTEEGAAGGGPAAEEQLSRHGFFILLLTMFLTVAGFGIVLPVLPYFAQDLGASSLEMGLMVSLYALAQFLFAPVWGSLSDRIGRKPVLILGMTGFGLSFIAMAFVHSVAVLILVRFLGGMLSSSTFPSAQALVADLTPPERRGSSLALMGGSSNLGFVLGPLLGVPITSLGYGFSGLALTGGIAILLTALLAIAVLPAPRPRAATAGRRPPLTRSLRLAVASAEAPCYWLVLVAAMAGSSVFSMLGYYLMERMGAPESANQLAFSVMGIASAVIQFTVVGRAMERWGETRTSSAGFLAGAVAFVLLLLAGRVWQACAAVAVWGVALALIRPPLTTLVSRRTRLGQGTALGIQASFESIGRMAGPLLAGFLFSLHPQLPYAAVEVLLLAALFWGSRALRRLESGDAGPDGADGTGAGPAPGEAARPAAGSLVATSTR</sequence>
<dbReference type="GO" id="GO:0022857">
    <property type="term" value="F:transmembrane transporter activity"/>
    <property type="evidence" value="ECO:0007669"/>
    <property type="project" value="InterPro"/>
</dbReference>
<dbReference type="Gene3D" id="1.20.1250.20">
    <property type="entry name" value="MFS general substrate transporter like domains"/>
    <property type="match status" value="1"/>
</dbReference>
<feature type="region of interest" description="Disordered" evidence="6">
    <location>
        <begin position="1"/>
        <end position="42"/>
    </location>
</feature>
<name>K6QE91_9FIRM</name>
<dbReference type="HOGENOM" id="CLU_001265_10_11_9"/>
<dbReference type="STRING" id="867903.ThesuDRAFT_00835"/>